<evidence type="ECO:0000259" key="2">
    <source>
        <dbReference type="Pfam" id="PF18557"/>
    </source>
</evidence>
<dbReference type="EMBL" id="JBHTND010000027">
    <property type="protein sequence ID" value="MFD1303355.1"/>
    <property type="molecule type" value="Genomic_DNA"/>
</dbReference>
<gene>
    <name evidence="3" type="ORF">ACFQ4G_17420</name>
</gene>
<feature type="domain" description="Anti-sigma factor NepR" evidence="2">
    <location>
        <begin position="51"/>
        <end position="84"/>
    </location>
</feature>
<dbReference type="Proteomes" id="UP001597176">
    <property type="component" value="Unassembled WGS sequence"/>
</dbReference>
<feature type="region of interest" description="Disordered" evidence="1">
    <location>
        <begin position="1"/>
        <end position="54"/>
    </location>
</feature>
<dbReference type="InterPro" id="IPR041649">
    <property type="entry name" value="NepR"/>
</dbReference>
<feature type="compositionally biased region" description="Basic and acidic residues" evidence="1">
    <location>
        <begin position="1"/>
        <end position="12"/>
    </location>
</feature>
<keyword evidence="4" id="KW-1185">Reference proteome</keyword>
<organism evidence="3 4">
    <name type="scientific">Methylobacterium marchantiae</name>
    <dbReference type="NCBI Taxonomy" id="600331"/>
    <lineage>
        <taxon>Bacteria</taxon>
        <taxon>Pseudomonadati</taxon>
        <taxon>Pseudomonadota</taxon>
        <taxon>Alphaproteobacteria</taxon>
        <taxon>Hyphomicrobiales</taxon>
        <taxon>Methylobacteriaceae</taxon>
        <taxon>Methylobacterium</taxon>
    </lineage>
</organism>
<comment type="caution">
    <text evidence="3">The sequence shown here is derived from an EMBL/GenBank/DDBJ whole genome shotgun (WGS) entry which is preliminary data.</text>
</comment>
<evidence type="ECO:0000256" key="1">
    <source>
        <dbReference type="SAM" id="MobiDB-lite"/>
    </source>
</evidence>
<evidence type="ECO:0000313" key="4">
    <source>
        <dbReference type="Proteomes" id="UP001597176"/>
    </source>
</evidence>
<proteinExistence type="predicted"/>
<dbReference type="Pfam" id="PF18557">
    <property type="entry name" value="NepR"/>
    <property type="match status" value="1"/>
</dbReference>
<accession>A0ABW3X3H8</accession>
<evidence type="ECO:0000313" key="3">
    <source>
        <dbReference type="EMBL" id="MFD1303355.1"/>
    </source>
</evidence>
<dbReference type="RefSeq" id="WP_238208902.1">
    <property type="nucleotide sequence ID" value="NZ_JBHTND010000027.1"/>
</dbReference>
<protein>
    <submittedName>
        <fullName evidence="3">NepR family anti-sigma factor</fullName>
    </submittedName>
</protein>
<name>A0ABW3X3H8_9HYPH</name>
<reference evidence="4" key="1">
    <citation type="journal article" date="2019" name="Int. J. Syst. Evol. Microbiol.">
        <title>The Global Catalogue of Microorganisms (GCM) 10K type strain sequencing project: providing services to taxonomists for standard genome sequencing and annotation.</title>
        <authorList>
            <consortium name="The Broad Institute Genomics Platform"/>
            <consortium name="The Broad Institute Genome Sequencing Center for Infectious Disease"/>
            <person name="Wu L."/>
            <person name="Ma J."/>
        </authorList>
    </citation>
    <scope>NUCLEOTIDE SEQUENCE [LARGE SCALE GENOMIC DNA]</scope>
    <source>
        <strain evidence="4">CCUG 56108</strain>
    </source>
</reference>
<sequence length="91" mass="9652">MTIDASDTHSPSEAENAANPASGIQASRAGPRSDAGLSTGGTRSGMDRETRRRIGRNLRILYGNVLDLPLPDRFEALLAELSDQPASLETS</sequence>